<comment type="caution">
    <text evidence="1">The sequence shown here is derived from an EMBL/GenBank/DDBJ whole genome shotgun (WGS) entry which is preliminary data.</text>
</comment>
<reference evidence="1 3" key="1">
    <citation type="submission" date="2014-07" db="EMBL/GenBank/DDBJ databases">
        <title>Genome of Flavobacterium hydatis DSM 2063.</title>
        <authorList>
            <person name="Pipes S.E."/>
            <person name="Stropko S.J."/>
            <person name="Newman J.D."/>
        </authorList>
    </citation>
    <scope>NUCLEOTIDE SEQUENCE [LARGE SCALE GENOMIC DNA]</scope>
    <source>
        <strain evidence="1 3">DSM 2063</strain>
    </source>
</reference>
<evidence type="ECO:0000313" key="2">
    <source>
        <dbReference type="EMBL" id="OXA92431.1"/>
    </source>
</evidence>
<dbReference type="AlphaFoldDB" id="A0A085ZC98"/>
<evidence type="ECO:0000313" key="1">
    <source>
        <dbReference type="EMBL" id="KFF02062.1"/>
    </source>
</evidence>
<reference evidence="2 4" key="2">
    <citation type="submission" date="2016-11" db="EMBL/GenBank/DDBJ databases">
        <title>Whole genomes of Flavobacteriaceae.</title>
        <authorList>
            <person name="Stine C."/>
            <person name="Li C."/>
            <person name="Tadesse D."/>
        </authorList>
    </citation>
    <scope>NUCLEOTIDE SEQUENCE [LARGE SCALE GENOMIC DNA]</scope>
    <source>
        <strain evidence="2 4">ATCC 29551</strain>
    </source>
</reference>
<keyword evidence="4" id="KW-1185">Reference proteome</keyword>
<dbReference type="RefSeq" id="WP_035628861.1">
    <property type="nucleotide sequence ID" value="NZ_JPRM01000065.1"/>
</dbReference>
<dbReference type="EMBL" id="MUGY01000022">
    <property type="protein sequence ID" value="OXA92431.1"/>
    <property type="molecule type" value="Genomic_DNA"/>
</dbReference>
<gene>
    <name evidence="2" type="ORF">B0A62_15485</name>
    <name evidence="1" type="ORF">IW20_25425</name>
</gene>
<dbReference type="Proteomes" id="UP000028712">
    <property type="component" value="Unassembled WGS sequence"/>
</dbReference>
<dbReference type="Proteomes" id="UP000198424">
    <property type="component" value="Unassembled WGS sequence"/>
</dbReference>
<accession>A0A085ZC98</accession>
<name>A0A085ZC98_FLAHY</name>
<dbReference type="OrthoDB" id="1345900at2"/>
<evidence type="ECO:0000313" key="3">
    <source>
        <dbReference type="Proteomes" id="UP000028712"/>
    </source>
</evidence>
<dbReference type="EMBL" id="JPRM01000065">
    <property type="protein sequence ID" value="KFF02062.1"/>
    <property type="molecule type" value="Genomic_DNA"/>
</dbReference>
<organism evidence="1 3">
    <name type="scientific">Flavobacterium hydatis</name>
    <name type="common">Cytophaga aquatilis</name>
    <dbReference type="NCBI Taxonomy" id="991"/>
    <lineage>
        <taxon>Bacteria</taxon>
        <taxon>Pseudomonadati</taxon>
        <taxon>Bacteroidota</taxon>
        <taxon>Flavobacteriia</taxon>
        <taxon>Flavobacteriales</taxon>
        <taxon>Flavobacteriaceae</taxon>
        <taxon>Flavobacterium</taxon>
    </lineage>
</organism>
<evidence type="ECO:0000313" key="4">
    <source>
        <dbReference type="Proteomes" id="UP000198424"/>
    </source>
</evidence>
<dbReference type="STRING" id="991.IW20_25425"/>
<dbReference type="eggNOG" id="COG5266">
    <property type="taxonomic scope" value="Bacteria"/>
</dbReference>
<protein>
    <submittedName>
        <fullName evidence="1">Uncharacterized protein</fullName>
    </submittedName>
</protein>
<sequence length="248" mass="28295">MNKMGFINSRLLYVLLALFIFPFFGHASAYWMEIKGSEKKNEPAIIQIIYGNVDEYGVRHRQSGTEHALIKDFKIYVIDAKGKRTDIVIVPKGDCWEGTFVPDKDGVYRVIGINDKHPVVDRSKSGGDNILPIDYLVGSYNVGNVANKEFESPMQFLDISVYPVDKLIKVKAFKDGAPAANKTKLRVLNPENWERELTVNEQGEAFFMSTMKGLYIIRKDWVDPTPGTYKGVAYKSIRYRCNYCLQMK</sequence>
<proteinExistence type="predicted"/>